<feature type="domain" description="Gfo/Idh/MocA-like oxidoreductase N-terminal" evidence="1">
    <location>
        <begin position="12"/>
        <end position="55"/>
    </location>
</feature>
<dbReference type="InterPro" id="IPR000683">
    <property type="entry name" value="Gfo/Idh/MocA-like_OxRdtase_N"/>
</dbReference>
<dbReference type="SUPFAM" id="SSF51735">
    <property type="entry name" value="NAD(P)-binding Rossmann-fold domains"/>
    <property type="match status" value="1"/>
</dbReference>
<evidence type="ECO:0000313" key="3">
    <source>
        <dbReference type="EMBL" id="SEI86025.1"/>
    </source>
</evidence>
<evidence type="ECO:0000259" key="2">
    <source>
        <dbReference type="Pfam" id="PF22725"/>
    </source>
</evidence>
<sequence>MVVVAQAEDMPGIVLKCIAAGKNVFAEKPLGLKSAEAKELSDKAHEAGVILIVGFMKRYAPSYLKLKEMVTSKQLGEAKSFNVEFAVDSTPFCKDEEAFLKLAAIHIVDLMRYLFGEAVAVSGFKSLEGGNISQAISLKFDSGVVGNAYLVGMDAWTRERENITVTFENGFATVEDINKVIIHRSSHTGDVSWQTQTEEDTVLTPSATPMSGAHRDLYLRGFVGELTHFKEHCINGETPMSSGEDNIKTMDLVESILMNLK</sequence>
<dbReference type="EMBL" id="FNYW01000026">
    <property type="protein sequence ID" value="SEI86025.1"/>
    <property type="molecule type" value="Genomic_DNA"/>
</dbReference>
<dbReference type="PANTHER" id="PTHR43377">
    <property type="entry name" value="BILIVERDIN REDUCTASE A"/>
    <property type="match status" value="1"/>
</dbReference>
<reference evidence="4" key="1">
    <citation type="submission" date="2016-10" db="EMBL/GenBank/DDBJ databases">
        <authorList>
            <person name="Varghese N."/>
            <person name="Submissions S."/>
        </authorList>
    </citation>
    <scope>NUCLEOTIDE SEQUENCE [LARGE SCALE GENOMIC DNA]</scope>
    <source>
        <strain evidence="4">DSM 25751</strain>
    </source>
</reference>
<evidence type="ECO:0000259" key="1">
    <source>
        <dbReference type="Pfam" id="PF01408"/>
    </source>
</evidence>
<dbReference type="InterPro" id="IPR036291">
    <property type="entry name" value="NAD(P)-bd_dom_sf"/>
</dbReference>
<name>A0A1H6UCV5_9LACT</name>
<dbReference type="GO" id="GO:0000166">
    <property type="term" value="F:nucleotide binding"/>
    <property type="evidence" value="ECO:0007669"/>
    <property type="project" value="InterPro"/>
</dbReference>
<dbReference type="AlphaFoldDB" id="A0A1H6UCV5"/>
<gene>
    <name evidence="3" type="ORF">SAMN04488113_12621</name>
</gene>
<feature type="domain" description="GFO/IDH/MocA-like oxidoreductase" evidence="2">
    <location>
        <begin position="63"/>
        <end position="171"/>
    </location>
</feature>
<protein>
    <submittedName>
        <fullName evidence="3">Predicted dehydrogenase</fullName>
    </submittedName>
</protein>
<accession>A0A1H6UCV5</accession>
<evidence type="ECO:0000313" key="4">
    <source>
        <dbReference type="Proteomes" id="UP000198564"/>
    </source>
</evidence>
<dbReference type="SUPFAM" id="SSF55347">
    <property type="entry name" value="Glyceraldehyde-3-phosphate dehydrogenase-like, C-terminal domain"/>
    <property type="match status" value="1"/>
</dbReference>
<dbReference type="Gene3D" id="3.30.360.10">
    <property type="entry name" value="Dihydrodipicolinate Reductase, domain 2"/>
    <property type="match status" value="1"/>
</dbReference>
<dbReference type="InterPro" id="IPR051450">
    <property type="entry name" value="Gfo/Idh/MocA_Oxidoreductases"/>
</dbReference>
<dbReference type="Proteomes" id="UP000198564">
    <property type="component" value="Unassembled WGS sequence"/>
</dbReference>
<dbReference type="Gene3D" id="3.40.50.720">
    <property type="entry name" value="NAD(P)-binding Rossmann-like Domain"/>
    <property type="match status" value="1"/>
</dbReference>
<dbReference type="InterPro" id="IPR055170">
    <property type="entry name" value="GFO_IDH_MocA-like_dom"/>
</dbReference>
<dbReference type="STRING" id="1130080.SAMN04488113_12621"/>
<dbReference type="Pfam" id="PF01408">
    <property type="entry name" value="GFO_IDH_MocA"/>
    <property type="match status" value="1"/>
</dbReference>
<organism evidence="3 4">
    <name type="scientific">Alkalibacterium gilvum</name>
    <dbReference type="NCBI Taxonomy" id="1130080"/>
    <lineage>
        <taxon>Bacteria</taxon>
        <taxon>Bacillati</taxon>
        <taxon>Bacillota</taxon>
        <taxon>Bacilli</taxon>
        <taxon>Lactobacillales</taxon>
        <taxon>Carnobacteriaceae</taxon>
        <taxon>Alkalibacterium</taxon>
    </lineage>
</organism>
<dbReference type="RefSeq" id="WP_218141928.1">
    <property type="nucleotide sequence ID" value="NZ_FNYW01000026.1"/>
</dbReference>
<dbReference type="Pfam" id="PF22725">
    <property type="entry name" value="GFO_IDH_MocA_C3"/>
    <property type="match status" value="1"/>
</dbReference>
<dbReference type="PANTHER" id="PTHR43377:SF1">
    <property type="entry name" value="BILIVERDIN REDUCTASE A"/>
    <property type="match status" value="1"/>
</dbReference>
<keyword evidence="4" id="KW-1185">Reference proteome</keyword>
<proteinExistence type="predicted"/>